<dbReference type="EMBL" id="AP023356">
    <property type="protein sequence ID" value="BCJ39850.1"/>
    <property type="molecule type" value="Genomic_DNA"/>
</dbReference>
<dbReference type="InterPro" id="IPR018392">
    <property type="entry name" value="LysM"/>
</dbReference>
<evidence type="ECO:0000259" key="1">
    <source>
        <dbReference type="PROSITE" id="PS51782"/>
    </source>
</evidence>
<proteinExistence type="predicted"/>
<dbReference type="CDD" id="cd00118">
    <property type="entry name" value="LysM"/>
    <property type="match status" value="1"/>
</dbReference>
<reference evidence="2 3" key="1">
    <citation type="submission" date="2020-08" db="EMBL/GenBank/DDBJ databases">
        <title>Whole genome shotgun sequence of Actinoplanes ianthinogenes NBRC 13996.</title>
        <authorList>
            <person name="Komaki H."/>
            <person name="Tamura T."/>
        </authorList>
    </citation>
    <scope>NUCLEOTIDE SEQUENCE [LARGE SCALE GENOMIC DNA]</scope>
    <source>
        <strain evidence="2 3">NBRC 13996</strain>
    </source>
</reference>
<dbReference type="Gene3D" id="3.10.350.10">
    <property type="entry name" value="LysM domain"/>
    <property type="match status" value="1"/>
</dbReference>
<dbReference type="PROSITE" id="PS51782">
    <property type="entry name" value="LYSM"/>
    <property type="match status" value="1"/>
</dbReference>
<evidence type="ECO:0000313" key="3">
    <source>
        <dbReference type="Proteomes" id="UP000676967"/>
    </source>
</evidence>
<dbReference type="Pfam" id="PF01476">
    <property type="entry name" value="LysM"/>
    <property type="match status" value="1"/>
</dbReference>
<accession>A0ABM7LKR6</accession>
<keyword evidence="3" id="KW-1185">Reference proteome</keyword>
<dbReference type="SMART" id="SM00257">
    <property type="entry name" value="LysM"/>
    <property type="match status" value="1"/>
</dbReference>
<gene>
    <name evidence="2" type="ORF">Aiant_05070</name>
</gene>
<dbReference type="InterPro" id="IPR036779">
    <property type="entry name" value="LysM_dom_sf"/>
</dbReference>
<sequence length="229" mass="25435">MTLVKARFTPQDENGKLLPDDAVEVLFNPTEYTAAKTAQFAEHAVPGLDAPLVQYVRGQAETFTMDLFFDTSDSGEPVTERTDRIYRLVKAHGNRHAPPVCLFTWGGRGFPGSGLDREIGSQRRSGFTCVVESVQQRFTFFAEDGAPLRAVLTVRLREYRTLAELLPKMDRQSADRTRYHAVRERETLSAIAADRYGDPAAWRRIAEANGITDPARLAAGTLLLIPPAP</sequence>
<protein>
    <submittedName>
        <fullName evidence="2">Peptidoglycan-binding protein</fullName>
    </submittedName>
</protein>
<dbReference type="Pfam" id="PF19266">
    <property type="entry name" value="CIS_tube"/>
    <property type="match status" value="1"/>
</dbReference>
<feature type="domain" description="LysM" evidence="1">
    <location>
        <begin position="178"/>
        <end position="225"/>
    </location>
</feature>
<organism evidence="2 3">
    <name type="scientific">Actinoplanes ianthinogenes</name>
    <dbReference type="NCBI Taxonomy" id="122358"/>
    <lineage>
        <taxon>Bacteria</taxon>
        <taxon>Bacillati</taxon>
        <taxon>Actinomycetota</taxon>
        <taxon>Actinomycetes</taxon>
        <taxon>Micromonosporales</taxon>
        <taxon>Micromonosporaceae</taxon>
        <taxon>Actinoplanes</taxon>
    </lineage>
</organism>
<name>A0ABM7LKR6_9ACTN</name>
<dbReference type="InterPro" id="IPR045361">
    <property type="entry name" value="CIS_tube_prot_N"/>
</dbReference>
<dbReference type="Proteomes" id="UP000676967">
    <property type="component" value="Chromosome"/>
</dbReference>
<dbReference type="RefSeq" id="WP_229830034.1">
    <property type="nucleotide sequence ID" value="NZ_AP023356.1"/>
</dbReference>
<evidence type="ECO:0000313" key="2">
    <source>
        <dbReference type="EMBL" id="BCJ39850.1"/>
    </source>
</evidence>